<feature type="domain" description="Citrate transporter-like" evidence="8">
    <location>
        <begin position="80"/>
        <end position="215"/>
    </location>
</feature>
<keyword evidence="4 7" id="KW-0812">Transmembrane</keyword>
<evidence type="ECO:0000256" key="2">
    <source>
        <dbReference type="ARBA" id="ARBA00022448"/>
    </source>
</evidence>
<proteinExistence type="predicted"/>
<dbReference type="GO" id="GO:0055085">
    <property type="term" value="P:transmembrane transport"/>
    <property type="evidence" value="ECO:0007669"/>
    <property type="project" value="InterPro"/>
</dbReference>
<protein>
    <recommendedName>
        <fullName evidence="8">Citrate transporter-like domain-containing protein</fullName>
    </recommendedName>
</protein>
<dbReference type="PANTHER" id="PTHR43302">
    <property type="entry name" value="TRANSPORTER ARSB-RELATED"/>
    <property type="match status" value="1"/>
</dbReference>
<keyword evidence="3" id="KW-1003">Cell membrane</keyword>
<evidence type="ECO:0000256" key="3">
    <source>
        <dbReference type="ARBA" id="ARBA00022475"/>
    </source>
</evidence>
<evidence type="ECO:0000313" key="9">
    <source>
        <dbReference type="EMBL" id="KAG6518925.1"/>
    </source>
</evidence>
<feature type="transmembrane region" description="Helical" evidence="7">
    <location>
        <begin position="158"/>
        <end position="176"/>
    </location>
</feature>
<comment type="subcellular location">
    <subcellularLocation>
        <location evidence="1">Cell membrane</location>
        <topology evidence="1">Multi-pass membrane protein</topology>
    </subcellularLocation>
</comment>
<name>A0A8J5H9H9_ZINOF</name>
<keyword evidence="10" id="KW-1185">Reference proteome</keyword>
<evidence type="ECO:0000256" key="6">
    <source>
        <dbReference type="ARBA" id="ARBA00023136"/>
    </source>
</evidence>
<feature type="transmembrane region" description="Helical" evidence="7">
    <location>
        <begin position="119"/>
        <end position="137"/>
    </location>
</feature>
<keyword evidence="2" id="KW-0813">Transport</keyword>
<reference evidence="9 10" key="1">
    <citation type="submission" date="2020-08" db="EMBL/GenBank/DDBJ databases">
        <title>Plant Genome Project.</title>
        <authorList>
            <person name="Zhang R.-G."/>
        </authorList>
    </citation>
    <scope>NUCLEOTIDE SEQUENCE [LARGE SCALE GENOMIC DNA]</scope>
    <source>
        <tissue evidence="9">Rhizome</tissue>
    </source>
</reference>
<feature type="transmembrane region" description="Helical" evidence="7">
    <location>
        <begin position="79"/>
        <end position="107"/>
    </location>
</feature>
<evidence type="ECO:0000256" key="1">
    <source>
        <dbReference type="ARBA" id="ARBA00004651"/>
    </source>
</evidence>
<gene>
    <name evidence="9" type="ORF">ZIOFF_022411</name>
</gene>
<evidence type="ECO:0000256" key="5">
    <source>
        <dbReference type="ARBA" id="ARBA00022989"/>
    </source>
</evidence>
<dbReference type="Pfam" id="PF03600">
    <property type="entry name" value="CitMHS"/>
    <property type="match status" value="1"/>
</dbReference>
<keyword evidence="6 7" id="KW-0472">Membrane</keyword>
<dbReference type="EMBL" id="JACMSC010000006">
    <property type="protein sequence ID" value="KAG6518925.1"/>
    <property type="molecule type" value="Genomic_DNA"/>
</dbReference>
<evidence type="ECO:0000259" key="8">
    <source>
        <dbReference type="Pfam" id="PF03600"/>
    </source>
</evidence>
<sequence>MLYQSRATFSFPFYVAFIILRLEGKCFSKHGDSSLDFTASRNPSFNRTFWGRKLVGYDREILKPSSFCLFSLMFCFKKVYALAISFFELFLLMSWSAIAAALALIVLDFQDARPSLEKVSYSLLLFFCGMFITVDGFNKTGLPSALWDYMEPYARIDTASGALVLTVVILFLSNVASNVPTVLLLGARVAASAAEISPGEETKAWLMLAWVSTVAGNLSLLGSAANLIIHSECCAMGEATGVPIYDSVRSGEAISIGARGSPSLVGGRLESLRRFRRTPGGESLAGDSSLEQRNRSADLRWRLGQLLQAIAPPSPPRLG</sequence>
<dbReference type="PANTHER" id="PTHR43302:SF5">
    <property type="entry name" value="TRANSPORTER ARSB-RELATED"/>
    <property type="match status" value="1"/>
</dbReference>
<evidence type="ECO:0000256" key="4">
    <source>
        <dbReference type="ARBA" id="ARBA00022692"/>
    </source>
</evidence>
<comment type="caution">
    <text evidence="9">The sequence shown here is derived from an EMBL/GenBank/DDBJ whole genome shotgun (WGS) entry which is preliminary data.</text>
</comment>
<evidence type="ECO:0000256" key="7">
    <source>
        <dbReference type="SAM" id="Phobius"/>
    </source>
</evidence>
<keyword evidence="5 7" id="KW-1133">Transmembrane helix</keyword>
<accession>A0A8J5H9H9</accession>
<dbReference type="InterPro" id="IPR004680">
    <property type="entry name" value="Cit_transptr-like_dom"/>
</dbReference>
<dbReference type="Proteomes" id="UP000734854">
    <property type="component" value="Unassembled WGS sequence"/>
</dbReference>
<organism evidence="9 10">
    <name type="scientific">Zingiber officinale</name>
    <name type="common">Ginger</name>
    <name type="synonym">Amomum zingiber</name>
    <dbReference type="NCBI Taxonomy" id="94328"/>
    <lineage>
        <taxon>Eukaryota</taxon>
        <taxon>Viridiplantae</taxon>
        <taxon>Streptophyta</taxon>
        <taxon>Embryophyta</taxon>
        <taxon>Tracheophyta</taxon>
        <taxon>Spermatophyta</taxon>
        <taxon>Magnoliopsida</taxon>
        <taxon>Liliopsida</taxon>
        <taxon>Zingiberales</taxon>
        <taxon>Zingiberaceae</taxon>
        <taxon>Zingiber</taxon>
    </lineage>
</organism>
<feature type="transmembrane region" description="Helical" evidence="7">
    <location>
        <begin position="207"/>
        <end position="229"/>
    </location>
</feature>
<dbReference type="GO" id="GO:0005886">
    <property type="term" value="C:plasma membrane"/>
    <property type="evidence" value="ECO:0007669"/>
    <property type="project" value="UniProtKB-SubCell"/>
</dbReference>
<evidence type="ECO:0000313" key="10">
    <source>
        <dbReference type="Proteomes" id="UP000734854"/>
    </source>
</evidence>
<dbReference type="AlphaFoldDB" id="A0A8J5H9H9"/>